<dbReference type="Proteomes" id="UP000481621">
    <property type="component" value="Unassembled WGS sequence"/>
</dbReference>
<dbReference type="AlphaFoldDB" id="A0A6B3TL00"/>
<dbReference type="EMBL" id="JAAIUV010000002">
    <property type="protein sequence ID" value="NEX77563.1"/>
    <property type="molecule type" value="Genomic_DNA"/>
</dbReference>
<accession>A0A6B3TL00</accession>
<sequence length="129" mass="15517">MVTAIVIPIICIYFWWLTRKEIKEHDQKWLALKNIPHEAVITGEIKDIIEEKQRFYYHRYIFIQTLKVQSESKTITAKKITPITKDMETDQYIVGNKVRLFGCWEGSTFIFNHYETMKQKETFLNPTKR</sequence>
<proteinExistence type="predicted"/>
<gene>
    <name evidence="1" type="ORF">G4Z05_01520</name>
</gene>
<reference evidence="1" key="1">
    <citation type="submission" date="2020-02" db="EMBL/GenBank/DDBJ databases">
        <title>Bacillus sedimentmangrovi sp. nov., isolated from sediment of the mangrove ecosystem.</title>
        <authorList>
            <person name="Liu G."/>
        </authorList>
    </citation>
    <scope>NUCLEOTIDE SEQUENCE [LARGE SCALE GENOMIC DNA]</scope>
    <source>
        <strain evidence="1">SgZ-7</strain>
    </source>
</reference>
<organism evidence="1 2">
    <name type="scientific">Neobacillus thermocopriae</name>
    <dbReference type="NCBI Taxonomy" id="1215031"/>
    <lineage>
        <taxon>Bacteria</taxon>
        <taxon>Bacillati</taxon>
        <taxon>Bacillota</taxon>
        <taxon>Bacilli</taxon>
        <taxon>Bacillales</taxon>
        <taxon>Bacillaceae</taxon>
        <taxon>Neobacillus</taxon>
    </lineage>
</organism>
<keyword evidence="2" id="KW-1185">Reference proteome</keyword>
<comment type="caution">
    <text evidence="1">The sequence shown here is derived from an EMBL/GenBank/DDBJ whole genome shotgun (WGS) entry which is preliminary data.</text>
</comment>
<evidence type="ECO:0000313" key="2">
    <source>
        <dbReference type="Proteomes" id="UP000481621"/>
    </source>
</evidence>
<evidence type="ECO:0000313" key="1">
    <source>
        <dbReference type="EMBL" id="NEX77563.1"/>
    </source>
</evidence>
<name>A0A6B3TL00_9BACI</name>
<protein>
    <recommendedName>
        <fullName evidence="3">DUF4131 domain-containing protein</fullName>
    </recommendedName>
</protein>
<dbReference type="RefSeq" id="WP_163250156.1">
    <property type="nucleotide sequence ID" value="NZ_JAAIUV010000002.1"/>
</dbReference>
<evidence type="ECO:0008006" key="3">
    <source>
        <dbReference type="Google" id="ProtNLM"/>
    </source>
</evidence>